<evidence type="ECO:0000256" key="1">
    <source>
        <dbReference type="ARBA" id="ARBA00023242"/>
    </source>
</evidence>
<organism evidence="4 5">
    <name type="scientific">Scytalidium lignicola</name>
    <name type="common">Hyphomycete</name>
    <dbReference type="NCBI Taxonomy" id="5539"/>
    <lineage>
        <taxon>Eukaryota</taxon>
        <taxon>Fungi</taxon>
        <taxon>Dikarya</taxon>
        <taxon>Ascomycota</taxon>
        <taxon>Pezizomycotina</taxon>
        <taxon>Leotiomycetes</taxon>
        <taxon>Leotiomycetes incertae sedis</taxon>
        <taxon>Scytalidium</taxon>
    </lineage>
</organism>
<dbReference type="Pfam" id="PF04082">
    <property type="entry name" value="Fungal_trans"/>
    <property type="match status" value="1"/>
</dbReference>
<evidence type="ECO:0000313" key="4">
    <source>
        <dbReference type="EMBL" id="RFU26524.1"/>
    </source>
</evidence>
<dbReference type="AlphaFoldDB" id="A0A3E2GZE1"/>
<name>A0A3E2GZE1_SCYLI</name>
<protein>
    <recommendedName>
        <fullName evidence="3">Xylanolytic transcriptional activator regulatory domain-containing protein</fullName>
    </recommendedName>
</protein>
<sequence length="577" mass="65780">MTDDRSLDECNVIPGKRSKSTHIIQQRRIDSTERENSRVISYNQPCFSNPRVDSACDQSAYVRDSEEDAEQDQNLLGTPENLPGFPRRKQWNPLQPIYHHFSGETTLNQALFSLILRDIVTGVPEFHQMIIAKDTNDSLSPEDVCYLQAKGAFSIPPIEYATPETFHKAGFESRLEMCQCYFTRAKLLFDMSYANDSLICAQSILLLSYWPVPLNRDFNITWHLLGIAIGLCQAAMPNFKVMASQQKYQTEEIDLIWQRIWWICVLYDGWLYVSNGRQLKIHECDYEVPMPLRDDIVNELEDLPMPIKYRYLPRDIPLLADYYLAHLNLVRCLRRFFNRANLAEDNVIALGDMIFWEADLERVEQETKGLIAKGSCSPNKFTKLAAFHLQACLGGAQISILEPYFLNELPKLPMSLNGGSAESDVYSKMTAAAARVITALEMIIGLNSCLYQRHWVATIMIRVTQFHLIQMSSSQPLERRVARHKVDTCIAIWDEIQKTIWKAESLNKLVKQAFEKVLGNGRLLVPVVSSLPLSENQGNTDSSLNDSDIAAAFVDYPFPSFTSPLDDYAGLLDSEYV</sequence>
<keyword evidence="1" id="KW-0539">Nucleus</keyword>
<accession>A0A3E2GZE1</accession>
<dbReference type="InterPro" id="IPR007219">
    <property type="entry name" value="XnlR_reg_dom"/>
</dbReference>
<dbReference type="Proteomes" id="UP000258309">
    <property type="component" value="Unassembled WGS sequence"/>
</dbReference>
<proteinExistence type="predicted"/>
<dbReference type="InterPro" id="IPR052761">
    <property type="entry name" value="Fungal_Detox/Toxin_TFs"/>
</dbReference>
<dbReference type="PANTHER" id="PTHR47425">
    <property type="entry name" value="FARB-RELATED"/>
    <property type="match status" value="1"/>
</dbReference>
<gene>
    <name evidence="4" type="ORF">B7463_g9824</name>
</gene>
<dbReference type="SMART" id="SM00906">
    <property type="entry name" value="Fungal_trans"/>
    <property type="match status" value="1"/>
</dbReference>
<feature type="region of interest" description="Disordered" evidence="2">
    <location>
        <begin position="1"/>
        <end position="35"/>
    </location>
</feature>
<evidence type="ECO:0000259" key="3">
    <source>
        <dbReference type="SMART" id="SM00906"/>
    </source>
</evidence>
<dbReference type="GO" id="GO:0008270">
    <property type="term" value="F:zinc ion binding"/>
    <property type="evidence" value="ECO:0007669"/>
    <property type="project" value="InterPro"/>
</dbReference>
<dbReference type="OrthoDB" id="4161332at2759"/>
<dbReference type="GO" id="GO:0006351">
    <property type="term" value="P:DNA-templated transcription"/>
    <property type="evidence" value="ECO:0007669"/>
    <property type="project" value="InterPro"/>
</dbReference>
<dbReference type="PANTHER" id="PTHR47425:SF3">
    <property type="entry name" value="ZN(II)2CYS6 TRANSCRIPTION FACTOR (EUROFUNG)"/>
    <property type="match status" value="1"/>
</dbReference>
<keyword evidence="5" id="KW-1185">Reference proteome</keyword>
<feature type="non-terminal residue" evidence="4">
    <location>
        <position position="577"/>
    </location>
</feature>
<evidence type="ECO:0000256" key="2">
    <source>
        <dbReference type="SAM" id="MobiDB-lite"/>
    </source>
</evidence>
<feature type="non-terminal residue" evidence="4">
    <location>
        <position position="1"/>
    </location>
</feature>
<feature type="domain" description="Xylanolytic transcriptional activator regulatory" evidence="3">
    <location>
        <begin position="221"/>
        <end position="297"/>
    </location>
</feature>
<comment type="caution">
    <text evidence="4">The sequence shown here is derived from an EMBL/GenBank/DDBJ whole genome shotgun (WGS) entry which is preliminary data.</text>
</comment>
<evidence type="ECO:0000313" key="5">
    <source>
        <dbReference type="Proteomes" id="UP000258309"/>
    </source>
</evidence>
<reference evidence="4 5" key="1">
    <citation type="submission" date="2018-05" db="EMBL/GenBank/DDBJ databases">
        <title>Draft genome sequence of Scytalidium lignicola DSM 105466, a ubiquitous saprotrophic fungus.</title>
        <authorList>
            <person name="Buettner E."/>
            <person name="Gebauer A.M."/>
            <person name="Hofrichter M."/>
            <person name="Liers C."/>
            <person name="Kellner H."/>
        </authorList>
    </citation>
    <scope>NUCLEOTIDE SEQUENCE [LARGE SCALE GENOMIC DNA]</scope>
    <source>
        <strain evidence="4 5">DSM 105466</strain>
    </source>
</reference>
<dbReference type="EMBL" id="NCSJ02000257">
    <property type="protein sequence ID" value="RFU26524.1"/>
    <property type="molecule type" value="Genomic_DNA"/>
</dbReference>
<dbReference type="CDD" id="cd12148">
    <property type="entry name" value="fungal_TF_MHR"/>
    <property type="match status" value="1"/>
</dbReference>
<dbReference type="GO" id="GO:0003677">
    <property type="term" value="F:DNA binding"/>
    <property type="evidence" value="ECO:0007669"/>
    <property type="project" value="InterPro"/>
</dbReference>
<feature type="region of interest" description="Disordered" evidence="2">
    <location>
        <begin position="67"/>
        <end position="86"/>
    </location>
</feature>